<organism evidence="1 2">
    <name type="scientific">Globodera rostochiensis</name>
    <name type="common">Golden nematode worm</name>
    <name type="synonym">Heterodera rostochiensis</name>
    <dbReference type="NCBI Taxonomy" id="31243"/>
    <lineage>
        <taxon>Eukaryota</taxon>
        <taxon>Metazoa</taxon>
        <taxon>Ecdysozoa</taxon>
        <taxon>Nematoda</taxon>
        <taxon>Chromadorea</taxon>
        <taxon>Rhabditida</taxon>
        <taxon>Tylenchina</taxon>
        <taxon>Tylenchomorpha</taxon>
        <taxon>Tylenchoidea</taxon>
        <taxon>Heteroderidae</taxon>
        <taxon>Heteroderinae</taxon>
        <taxon>Globodera</taxon>
    </lineage>
</organism>
<evidence type="ECO:0000313" key="2">
    <source>
        <dbReference type="WBParaSite" id="Gr19_v10_g6185.t1"/>
    </source>
</evidence>
<evidence type="ECO:0000313" key="1">
    <source>
        <dbReference type="Proteomes" id="UP000887572"/>
    </source>
</evidence>
<dbReference type="WBParaSite" id="Gr19_v10_g6185.t1">
    <property type="protein sequence ID" value="Gr19_v10_g6185.t1"/>
    <property type="gene ID" value="Gr19_v10_g6185"/>
</dbReference>
<dbReference type="Proteomes" id="UP000887572">
    <property type="component" value="Unplaced"/>
</dbReference>
<protein>
    <submittedName>
        <fullName evidence="2">Uncharacterized protein</fullName>
    </submittedName>
</protein>
<sequence>MAEMIYSCKSVLQPAGRLLVGRSRQADRFEFHSPWQTVKFGAELRPPFKSDTRGERLNKMRAHRAKSHKRLIDSSCISISIILTKSRP</sequence>
<proteinExistence type="predicted"/>
<name>A0A914I367_GLORO</name>
<reference evidence="2" key="1">
    <citation type="submission" date="2022-11" db="UniProtKB">
        <authorList>
            <consortium name="WormBaseParasite"/>
        </authorList>
    </citation>
    <scope>IDENTIFICATION</scope>
</reference>
<dbReference type="AlphaFoldDB" id="A0A914I367"/>
<accession>A0A914I367</accession>
<keyword evidence="1" id="KW-1185">Reference proteome</keyword>